<dbReference type="STRING" id="39966.A0A369K0K5"/>
<feature type="region of interest" description="Disordered" evidence="1">
    <location>
        <begin position="533"/>
        <end position="609"/>
    </location>
</feature>
<dbReference type="AlphaFoldDB" id="A0A369K0K5"/>
<accession>A0A369K0K5</accession>
<dbReference type="Proteomes" id="UP000076154">
    <property type="component" value="Unassembled WGS sequence"/>
</dbReference>
<protein>
    <submittedName>
        <fullName evidence="2">Uncharacterized protein</fullName>
    </submittedName>
</protein>
<feature type="region of interest" description="Disordered" evidence="1">
    <location>
        <begin position="466"/>
        <end position="489"/>
    </location>
</feature>
<feature type="region of interest" description="Disordered" evidence="1">
    <location>
        <begin position="113"/>
        <end position="141"/>
    </location>
</feature>
<feature type="region of interest" description="Disordered" evidence="1">
    <location>
        <begin position="173"/>
        <end position="197"/>
    </location>
</feature>
<proteinExistence type="predicted"/>
<name>A0A369K0K5_HYPMA</name>
<dbReference type="OrthoDB" id="3061143at2759"/>
<evidence type="ECO:0000256" key="1">
    <source>
        <dbReference type="SAM" id="MobiDB-lite"/>
    </source>
</evidence>
<feature type="compositionally biased region" description="Basic and acidic residues" evidence="1">
    <location>
        <begin position="113"/>
        <end position="135"/>
    </location>
</feature>
<dbReference type="InParanoid" id="A0A369K0K5"/>
<comment type="caution">
    <text evidence="2">The sequence shown here is derived from an EMBL/GenBank/DDBJ whole genome shotgun (WGS) entry which is preliminary data.</text>
</comment>
<gene>
    <name evidence="2" type="ORF">Hypma_008134</name>
</gene>
<sequence length="1017" mass="113640">MTTCNIDDLTLVNTPFRDRAGALQIYTISNHPLLPIPNTAFVVLQDLSKHGVRESLKHEKEGTIPQGSNEEVEELGWFRMRPGEFLFSRDKNGLGLAEDDVLQVLTRGREHFTEEEKQNLTRSRDECLGPREQRSPEAPVVSSAQIHVSGGLPIEQGRDVKCIKNTRAYTLANSTQPVKHRSAPAAGSKMQGGLTDNGRLRQNLLKASGAFSKKSMEAAPTEIQDQLRTHASLYNKPDLGLLGNYAYGTAQLNIAVAKCRDSGAGMKELGIFGGKHRDNGDHGAYFTNMLAHSDLPPGYDPGHFFIFGLGVYVVLDNFTCVNFSGLRMHGGQPPTAPLGEEPLDWAYRFVVISYPLEKMSSGDAHVVLAALPKDSTYDIFTEMIHVTTNPEARPFARCATWAEDGPVQYEEESHMNHIARHLITPIIYILNQLPPAYEVQFNTDKFLQSITTTIGGKRKPLDTWDFAPGWRDPDSQQTSEKADFPSLHNQNSVREGAIKSFAAYDRKMHYHIPYANSHLEEYSLVELDALRSTSDHTGGRLPLAPKRKAATVQRTDKKKPKRARKAQDDEEEYEPPGSTIMPDRKGKRHAQNTDSTQSNEQESEGRASVVDVDAGMPETNGEEEDACNEVYDDGREAYREAEDFGAPDRGQIEFSTFGNGLTTNKVKPLRTYSTGRGGQASRDVLALCSNPVVAAKDLHRGRQLRSATTETPETALARIQWTADVIADVTMPPSEVDIDYEDCVQVIPYMKGLDLKTIEEARGDLFSSTAALSSFHLELPHNNISHVDVVDTAFGTMLHSPFDERTFGRIQAMWSGFRALEASEAEMTLSLVFPRKMIMIQNYYAWYWLDVFCVDVAKKVLKGSVYAKSWITKLVHRIAVLLEESHVDVLNLGCTWYAYNHLRSAIFCNVKVNKRDITVFNDLRLALQLHPIKNPTSKERTCLSEMADLLADFEREGMQGISIRARIVEHKGMNQKRLLGFFVELEPVLRNMDIAHPTPLQAFVLSDIPNRLPHASA</sequence>
<reference evidence="2" key="1">
    <citation type="submission" date="2018-04" db="EMBL/GenBank/DDBJ databases">
        <title>Whole genome sequencing of Hypsizygus marmoreus.</title>
        <authorList>
            <person name="Choi I.-G."/>
            <person name="Min B."/>
            <person name="Kim J.-G."/>
            <person name="Kim S."/>
            <person name="Oh Y.-L."/>
            <person name="Kong W.-S."/>
            <person name="Park H."/>
            <person name="Jeong J."/>
            <person name="Song E.-S."/>
        </authorList>
    </citation>
    <scope>NUCLEOTIDE SEQUENCE [LARGE SCALE GENOMIC DNA]</scope>
    <source>
        <strain evidence="2">51987-8</strain>
    </source>
</reference>
<evidence type="ECO:0000313" key="3">
    <source>
        <dbReference type="Proteomes" id="UP000076154"/>
    </source>
</evidence>
<dbReference type="EMBL" id="LUEZ02000041">
    <property type="protein sequence ID" value="RDB25403.1"/>
    <property type="molecule type" value="Genomic_DNA"/>
</dbReference>
<evidence type="ECO:0000313" key="2">
    <source>
        <dbReference type="EMBL" id="RDB25403.1"/>
    </source>
</evidence>
<keyword evidence="3" id="KW-1185">Reference proteome</keyword>
<organism evidence="2 3">
    <name type="scientific">Hypsizygus marmoreus</name>
    <name type="common">White beech mushroom</name>
    <name type="synonym">Agaricus marmoreus</name>
    <dbReference type="NCBI Taxonomy" id="39966"/>
    <lineage>
        <taxon>Eukaryota</taxon>
        <taxon>Fungi</taxon>
        <taxon>Dikarya</taxon>
        <taxon>Basidiomycota</taxon>
        <taxon>Agaricomycotina</taxon>
        <taxon>Agaricomycetes</taxon>
        <taxon>Agaricomycetidae</taxon>
        <taxon>Agaricales</taxon>
        <taxon>Tricholomatineae</taxon>
        <taxon>Lyophyllaceae</taxon>
        <taxon>Hypsizygus</taxon>
    </lineage>
</organism>